<dbReference type="GO" id="GO:0005524">
    <property type="term" value="F:ATP binding"/>
    <property type="evidence" value="ECO:0007669"/>
    <property type="project" value="UniProtKB-UniRule"/>
</dbReference>
<dbReference type="AlphaFoldDB" id="A0A315A2F3"/>
<dbReference type="PANTHER" id="PTHR45631:SF190">
    <property type="entry name" value="PROTEIN KINASE DOMAIN-CONTAINING PROTEIN"/>
    <property type="match status" value="1"/>
</dbReference>
<dbReference type="Gene3D" id="3.30.200.20">
    <property type="entry name" value="Phosphorylase Kinase, domain 1"/>
    <property type="match status" value="1"/>
</dbReference>
<organism evidence="9 10">
    <name type="scientific">Prunus yedoensis var. nudiflora</name>
    <dbReference type="NCBI Taxonomy" id="2094558"/>
    <lineage>
        <taxon>Eukaryota</taxon>
        <taxon>Viridiplantae</taxon>
        <taxon>Streptophyta</taxon>
        <taxon>Embryophyta</taxon>
        <taxon>Tracheophyta</taxon>
        <taxon>Spermatophyta</taxon>
        <taxon>Magnoliopsida</taxon>
        <taxon>eudicotyledons</taxon>
        <taxon>Gunneridae</taxon>
        <taxon>Pentapetalae</taxon>
        <taxon>rosids</taxon>
        <taxon>fabids</taxon>
        <taxon>Rosales</taxon>
        <taxon>Rosaceae</taxon>
        <taxon>Amygdaloideae</taxon>
        <taxon>Amygdaleae</taxon>
        <taxon>Prunus</taxon>
    </lineage>
</organism>
<evidence type="ECO:0000256" key="4">
    <source>
        <dbReference type="ARBA" id="ARBA00022777"/>
    </source>
</evidence>
<accession>A0A315A2F3</accession>
<evidence type="ECO:0000313" key="10">
    <source>
        <dbReference type="Proteomes" id="UP000250321"/>
    </source>
</evidence>
<dbReference type="Proteomes" id="UP000250321">
    <property type="component" value="Unassembled WGS sequence"/>
</dbReference>
<keyword evidence="1 7" id="KW-0723">Serine/threonine-protein kinase</keyword>
<dbReference type="PROSITE" id="PS00107">
    <property type="entry name" value="PROTEIN_KINASE_ATP"/>
    <property type="match status" value="1"/>
</dbReference>
<dbReference type="OrthoDB" id="2013020at2759"/>
<dbReference type="SMART" id="SM00220">
    <property type="entry name" value="S_TKc"/>
    <property type="match status" value="1"/>
</dbReference>
<comment type="caution">
    <text evidence="9">The sequence shown here is derived from an EMBL/GenBank/DDBJ whole genome shotgun (WGS) entry which is preliminary data.</text>
</comment>
<dbReference type="InterPro" id="IPR000719">
    <property type="entry name" value="Prot_kinase_dom"/>
</dbReference>
<keyword evidence="2" id="KW-0808">Transferase</keyword>
<dbReference type="PROSITE" id="PS50011">
    <property type="entry name" value="PROTEIN_KINASE_DOM"/>
    <property type="match status" value="1"/>
</dbReference>
<dbReference type="EMBL" id="PJQY01000742">
    <property type="protein sequence ID" value="PQQ08306.1"/>
    <property type="molecule type" value="Genomic_DNA"/>
</dbReference>
<proteinExistence type="inferred from homology"/>
<evidence type="ECO:0000256" key="1">
    <source>
        <dbReference type="ARBA" id="ARBA00022527"/>
    </source>
</evidence>
<evidence type="ECO:0000313" key="9">
    <source>
        <dbReference type="EMBL" id="PQQ08306.1"/>
    </source>
</evidence>
<keyword evidence="3 6" id="KW-0547">Nucleotide-binding</keyword>
<dbReference type="Gene3D" id="1.10.510.10">
    <property type="entry name" value="Transferase(Phosphotransferase) domain 1"/>
    <property type="match status" value="1"/>
</dbReference>
<protein>
    <submittedName>
        <fullName evidence="9">Putative leucine-rich repeat receptor-like serine/threonine-protein kinase</fullName>
    </submittedName>
</protein>
<gene>
    <name evidence="9" type="ORF">Pyn_29627</name>
</gene>
<dbReference type="InterPro" id="IPR008271">
    <property type="entry name" value="Ser/Thr_kinase_AS"/>
</dbReference>
<dbReference type="PROSITE" id="PS00108">
    <property type="entry name" value="PROTEIN_KINASE_ST"/>
    <property type="match status" value="1"/>
</dbReference>
<dbReference type="SUPFAM" id="SSF56112">
    <property type="entry name" value="Protein kinase-like (PK-like)"/>
    <property type="match status" value="1"/>
</dbReference>
<comment type="similarity">
    <text evidence="7">Belongs to the protein kinase superfamily.</text>
</comment>
<keyword evidence="9" id="KW-0675">Receptor</keyword>
<keyword evidence="4 9" id="KW-0418">Kinase</keyword>
<dbReference type="InterPro" id="IPR011009">
    <property type="entry name" value="Kinase-like_dom_sf"/>
</dbReference>
<feature type="binding site" evidence="6">
    <location>
        <position position="45"/>
    </location>
    <ligand>
        <name>ATP</name>
        <dbReference type="ChEBI" id="CHEBI:30616"/>
    </ligand>
</feature>
<dbReference type="PANTHER" id="PTHR45631">
    <property type="entry name" value="OS07G0107800 PROTEIN-RELATED"/>
    <property type="match status" value="1"/>
</dbReference>
<dbReference type="InterPro" id="IPR017441">
    <property type="entry name" value="Protein_kinase_ATP_BS"/>
</dbReference>
<name>A0A315A2F3_PRUYE</name>
<reference evidence="9 10" key="1">
    <citation type="submission" date="2018-02" db="EMBL/GenBank/DDBJ databases">
        <title>Draft genome of wild Prunus yedoensis var. nudiflora.</title>
        <authorList>
            <person name="Baek S."/>
            <person name="Kim J.-H."/>
            <person name="Choi K."/>
            <person name="Kim G.-B."/>
            <person name="Cho A."/>
            <person name="Jang H."/>
            <person name="Shin C.-H."/>
            <person name="Yu H.-J."/>
            <person name="Mun J.-H."/>
        </authorList>
    </citation>
    <scope>NUCLEOTIDE SEQUENCE [LARGE SCALE GENOMIC DNA]</scope>
    <source>
        <strain evidence="10">cv. Jeju island</strain>
        <tissue evidence="9">Leaf</tissue>
    </source>
</reference>
<sequence length="296" mass="32824">MEPTKPRFSYSEILNIAYNLRIILGKGRSGTVYHGLIDRTRVAVKLLSELSTPQAFQQFQTEARYCNDKTHMGLVYEFMFNGNLTARLSDKANVLTWEGRLQIAIDAAQGLQYLHQSCTPPIIHGDVKSANILLNETFQAKISDYGISRNFSADNGFAGTPGYLAPECAVNLDEPQSLNEKTDVYSFGIVLLEIITGQPVYSNTTEKIHIKEWVDSMLPEKGIESIVDPGLEGGFNINSVKKVVDIAMACGSTDPMQRPEMSKVVVDLTKCLETQLNPTKQSRNETELGNSIEIIV</sequence>
<feature type="domain" description="Protein kinase" evidence="8">
    <location>
        <begin position="18"/>
        <end position="272"/>
    </location>
</feature>
<dbReference type="Pfam" id="PF07714">
    <property type="entry name" value="PK_Tyr_Ser-Thr"/>
    <property type="match status" value="1"/>
</dbReference>
<evidence type="ECO:0000259" key="8">
    <source>
        <dbReference type="PROSITE" id="PS50011"/>
    </source>
</evidence>
<evidence type="ECO:0000256" key="6">
    <source>
        <dbReference type="PROSITE-ProRule" id="PRU10141"/>
    </source>
</evidence>
<dbReference type="STRING" id="2094558.A0A315A2F3"/>
<evidence type="ECO:0000256" key="5">
    <source>
        <dbReference type="ARBA" id="ARBA00022840"/>
    </source>
</evidence>
<evidence type="ECO:0000256" key="3">
    <source>
        <dbReference type="ARBA" id="ARBA00022741"/>
    </source>
</evidence>
<dbReference type="InterPro" id="IPR001245">
    <property type="entry name" value="Ser-Thr/Tyr_kinase_cat_dom"/>
</dbReference>
<evidence type="ECO:0000256" key="2">
    <source>
        <dbReference type="ARBA" id="ARBA00022679"/>
    </source>
</evidence>
<dbReference type="FunFam" id="1.10.510.10:FF:000095">
    <property type="entry name" value="protein STRUBBELIG-RECEPTOR FAMILY 8"/>
    <property type="match status" value="1"/>
</dbReference>
<dbReference type="GO" id="GO:0004674">
    <property type="term" value="F:protein serine/threonine kinase activity"/>
    <property type="evidence" value="ECO:0007669"/>
    <property type="project" value="UniProtKB-KW"/>
</dbReference>
<keyword evidence="10" id="KW-1185">Reference proteome</keyword>
<evidence type="ECO:0000256" key="7">
    <source>
        <dbReference type="RuleBase" id="RU000304"/>
    </source>
</evidence>
<keyword evidence="5 6" id="KW-0067">ATP-binding</keyword>